<name>A0AAP0GX13_9ASTR</name>
<comment type="caution">
    <text evidence="4">The sequence shown here is derived from an EMBL/GenBank/DDBJ whole genome shotgun (WGS) entry which is preliminary data.</text>
</comment>
<proteinExistence type="predicted"/>
<feature type="transmembrane region" description="Helical" evidence="2">
    <location>
        <begin position="1921"/>
        <end position="1940"/>
    </location>
</feature>
<dbReference type="InterPro" id="IPR002110">
    <property type="entry name" value="Ankyrin_rpt"/>
</dbReference>
<evidence type="ECO:0000313" key="5">
    <source>
        <dbReference type="Proteomes" id="UP001408789"/>
    </source>
</evidence>
<feature type="transmembrane region" description="Helical" evidence="2">
    <location>
        <begin position="659"/>
        <end position="683"/>
    </location>
</feature>
<evidence type="ECO:0000256" key="1">
    <source>
        <dbReference type="SAM" id="MobiDB-lite"/>
    </source>
</evidence>
<dbReference type="SMART" id="SM00248">
    <property type="entry name" value="ANK"/>
    <property type="match status" value="15"/>
</dbReference>
<feature type="compositionally biased region" description="Polar residues" evidence="1">
    <location>
        <begin position="1"/>
        <end position="21"/>
    </location>
</feature>
<dbReference type="PANTHER" id="PTHR24177:SF472">
    <property type="entry name" value="PGG DOMAIN-CONTAINING PROTEIN"/>
    <property type="match status" value="1"/>
</dbReference>
<accession>A0AAP0GX13</accession>
<feature type="transmembrane region" description="Helical" evidence="2">
    <location>
        <begin position="1960"/>
        <end position="1984"/>
    </location>
</feature>
<evidence type="ECO:0000259" key="3">
    <source>
        <dbReference type="Pfam" id="PF13962"/>
    </source>
</evidence>
<feature type="domain" description="PGG" evidence="3">
    <location>
        <begin position="610"/>
        <end position="724"/>
    </location>
</feature>
<dbReference type="InterPro" id="IPR026961">
    <property type="entry name" value="PGG_dom"/>
</dbReference>
<dbReference type="GO" id="GO:0016020">
    <property type="term" value="C:membrane"/>
    <property type="evidence" value="ECO:0007669"/>
    <property type="project" value="TreeGrafter"/>
</dbReference>
<feature type="domain" description="PGG" evidence="3">
    <location>
        <begin position="1911"/>
        <end position="2027"/>
    </location>
</feature>
<gene>
    <name evidence="4" type="ORF">SSX86_019224</name>
</gene>
<feature type="compositionally biased region" description="Polar residues" evidence="1">
    <location>
        <begin position="28"/>
        <end position="41"/>
    </location>
</feature>
<feature type="transmembrane region" description="Helical" evidence="2">
    <location>
        <begin position="1207"/>
        <end position="1225"/>
    </location>
</feature>
<keyword evidence="5" id="KW-1185">Reference proteome</keyword>
<protein>
    <recommendedName>
        <fullName evidence="3">PGG domain-containing protein</fullName>
    </recommendedName>
</protein>
<feature type="transmembrane region" description="Helical" evidence="2">
    <location>
        <begin position="1245"/>
        <end position="1269"/>
    </location>
</feature>
<reference evidence="4 5" key="1">
    <citation type="submission" date="2024-04" db="EMBL/GenBank/DDBJ databases">
        <title>The reference genome of an endangered Asteraceae, Deinandra increscens subsp. villosa, native to the Central Coast of California.</title>
        <authorList>
            <person name="Guilliams M."/>
            <person name="Hasenstab-Lehman K."/>
            <person name="Meyer R."/>
            <person name="Mcevoy S."/>
        </authorList>
    </citation>
    <scope>NUCLEOTIDE SEQUENCE [LARGE SCALE GENOMIC DNA]</scope>
    <source>
        <tissue evidence="4">Leaf</tissue>
    </source>
</reference>
<feature type="domain" description="PGG" evidence="3">
    <location>
        <begin position="1197"/>
        <end position="1286"/>
    </location>
</feature>
<sequence length="2088" mass="235626">MQLQTAPSSVHLVSTSSINHQPQRRESNNTTVPSQANTGRSRPNLPPRYLFMARENYLRFAVPMYEASIKCNWNAAKVIIDQKPDVVRYCITENGETPLHVAASARGNSKDVEEFVRNLVELMSREDLTLENENFNTAFYLAAVAGNTKAVKIMAIKNSTLPTIPGAGQQMLPLYGAVLFGNYEVVKYLYEESRDLGDDCWNSQNRGWLLEKCVENDMFDVALKIVTKYPKLRSSGSTLRVLARKTEAFRVTKSNIMWTTIDSAFGCIGLNVRTPEKESDALTLLKFIWDDIAKMPKKEIESILRGPRDPIEQDDKTVFGWDVQAMELQDLISEHEDETKKTITVYQNSTNQASIKDKQDLKLKLQKHIFERLKNMHAETVKIIRGPYDSVKQENKQNSGKGDLVLKLQNLIFKHITNLHEKTHEIKTSRKEDQPPPLDQVILEHINKLVTDKKKIIAVRPSAKEMHSSRVLFIAAEAGNTNFLVELISQYPDLIWKVNDDNQSIFHIAAKHRHEGIYNLLYEIGAMKDLITPLKDLKDNNMLHLVGTIAKQKRLEDVSGVALQMQRELLWFQEVRNMIPPSYRERVNKDSLTPHELFTKEHKELVSQGEKWMKGTASQCMVVAALIATIVFAAAFTVPGGYAQTDDKYNGIPVFRLKATFWVFVVADAISLFASSASILIFLSILTSRYAEIDFLDSLPKKLVSGLLTLFLSIITMTVAFGMAQTGGDLASIIEEYKHVSPHKSKPQPQQISNNNAVSLQPNTGRSRPYLPRRALIKIDARENFLKTAVPLYEASIKCNWNDAKAILDTRPRLVRFSITENGETALHVAVSAKGDAKNMQEFVKNLVGRMKEEDLLLENENFNTAFYLAAVAGNVEAVKIMMEKNKILPTISGAEQTMLPLYAAAVFQNYDVVEYLYEESRDLVDDCWNPENHRASLLEKCVENDMFDVALKIVKRYPELGRSGSALRILAQKPEAFLEPKFNNVWTTIKSATGFIGLKVKTPQEESVALTLLRFIWKDIAKRPRREIDIILKGPPDSIEEDDESGSLQKNTYSSRVLFIAAERGNTNFLVELISEYPDLIWKVNDDKQTIFHIAVKHRYEGIYNLLYEIGAMKDLITPLKDPNDNNMLHLVGKIAKQKQLEDVSGVALQMQRELLWFQETKKRIHPSYREQVNKDGLTPHELFTIEHKELILKGEKWMKGTASQCMVVAALIATIVFAAAFTVPGGYNQNNGIPMFQAKATFMVFVIADAISLFASSASILIFLSILTSRYAESDFLDSLPKKLTMNQTGAVQLASIDEEKPLSQQQQQQINIHVANSRPPSPKLPRSDLINGPRENYLKIGVPLYEASIKCDWKAAKAIIDEYPKMELVRCSITENGETALHVAASAQGHKHVDEFVKNLVGEMRNDDLELQNHNHNTALYLAAAAGNINAVKIMLGKNNGLLTIAGSKGSMLPLYTAALFGNVEVVKYLYNNSNKLRDDGWTTQNRGWLLLKCVENDMFDVALEIVRTYPELGTGSVLGVLARKPEAFPERKFSIISSTISWGKHLYSKMLVTRQLSKNELLEVGSSSSGPVDLSQTREPFPETKSNIITRTVKSDPAWSWILVINCYYNPKVYGLINFTPFFGCFQFPALFGLEGGSHEKEDNALQLLRIIWGNIAKKSKKDIDDILRGPLDVKQDDKPPSGIVDQTHRLQKLMSERIVNMHVEIQKILRGLPATEKEDQALQKLICEHIAKMHVESQNVIKGPITSSNHQNVASLGNTPKTYSSRILFLAAEMGNVTFVVELIRQYPDLIWKVNDNNQSIFHIAVKHRHEGIYNLLYEIGSMKDLITPLKDRKDNNMLHLVGKSAKQKRLEDVSGVALQMQRELLWFKEVEAMIPPSYRERKNKDGLTPYELFTKDHKELVSQGEKWMKGTANQCMVVAALIATIVFAAAFTVPGGYDQSPGKLNGIPVFHSKATFMVFVVADAISLFASSASILMFLSILTSRYAERDFLESLPKKLMLGLATLFLSITTMTVAFGVSFFILYHKGLLWMPIIISVVAVCPVLLYMVLQYGLFFDVIRSTYGSRYLFKPQKHILYYKNPKV</sequence>
<keyword evidence="2" id="KW-1133">Transmembrane helix</keyword>
<dbReference type="PANTHER" id="PTHR24177">
    <property type="entry name" value="CASKIN"/>
    <property type="match status" value="1"/>
</dbReference>
<keyword evidence="2" id="KW-0812">Transmembrane</keyword>
<dbReference type="InterPro" id="IPR036770">
    <property type="entry name" value="Ankyrin_rpt-contain_sf"/>
</dbReference>
<evidence type="ECO:0000313" key="4">
    <source>
        <dbReference type="EMBL" id="KAK9062040.1"/>
    </source>
</evidence>
<dbReference type="Pfam" id="PF12796">
    <property type="entry name" value="Ank_2"/>
    <property type="match status" value="2"/>
</dbReference>
<dbReference type="Gene3D" id="1.25.40.20">
    <property type="entry name" value="Ankyrin repeat-containing domain"/>
    <property type="match status" value="6"/>
</dbReference>
<feature type="transmembrane region" description="Helical" evidence="2">
    <location>
        <begin position="2004"/>
        <end position="2029"/>
    </location>
</feature>
<dbReference type="Proteomes" id="UP001408789">
    <property type="component" value="Unassembled WGS sequence"/>
</dbReference>
<feature type="region of interest" description="Disordered" evidence="1">
    <location>
        <begin position="742"/>
        <end position="767"/>
    </location>
</feature>
<feature type="transmembrane region" description="Helical" evidence="2">
    <location>
        <begin position="2035"/>
        <end position="2055"/>
    </location>
</feature>
<feature type="compositionally biased region" description="Polar residues" evidence="1">
    <location>
        <begin position="747"/>
        <end position="766"/>
    </location>
</feature>
<dbReference type="EMBL" id="JBCNJP010000019">
    <property type="protein sequence ID" value="KAK9062040.1"/>
    <property type="molecule type" value="Genomic_DNA"/>
</dbReference>
<feature type="transmembrane region" description="Helical" evidence="2">
    <location>
        <begin position="621"/>
        <end position="638"/>
    </location>
</feature>
<feature type="region of interest" description="Disordered" evidence="1">
    <location>
        <begin position="1"/>
        <end position="45"/>
    </location>
</feature>
<evidence type="ECO:0000256" key="2">
    <source>
        <dbReference type="SAM" id="Phobius"/>
    </source>
</evidence>
<dbReference type="Pfam" id="PF13962">
    <property type="entry name" value="PGG"/>
    <property type="match status" value="3"/>
</dbReference>
<feature type="transmembrane region" description="Helical" evidence="2">
    <location>
        <begin position="703"/>
        <end position="724"/>
    </location>
</feature>
<organism evidence="4 5">
    <name type="scientific">Deinandra increscens subsp. villosa</name>
    <dbReference type="NCBI Taxonomy" id="3103831"/>
    <lineage>
        <taxon>Eukaryota</taxon>
        <taxon>Viridiplantae</taxon>
        <taxon>Streptophyta</taxon>
        <taxon>Embryophyta</taxon>
        <taxon>Tracheophyta</taxon>
        <taxon>Spermatophyta</taxon>
        <taxon>Magnoliopsida</taxon>
        <taxon>eudicotyledons</taxon>
        <taxon>Gunneridae</taxon>
        <taxon>Pentapetalae</taxon>
        <taxon>asterids</taxon>
        <taxon>campanulids</taxon>
        <taxon>Asterales</taxon>
        <taxon>Asteraceae</taxon>
        <taxon>Asteroideae</taxon>
        <taxon>Heliantheae alliance</taxon>
        <taxon>Madieae</taxon>
        <taxon>Madiinae</taxon>
        <taxon>Deinandra</taxon>
    </lineage>
</organism>
<keyword evidence="2" id="KW-0472">Membrane</keyword>
<dbReference type="SUPFAM" id="SSF48403">
    <property type="entry name" value="Ankyrin repeat"/>
    <property type="match status" value="4"/>
</dbReference>